<reference evidence="1" key="1">
    <citation type="journal article" date="2020" name="Nature">
        <title>Giant virus diversity and host interactions through global metagenomics.</title>
        <authorList>
            <person name="Schulz F."/>
            <person name="Roux S."/>
            <person name="Paez-Espino D."/>
            <person name="Jungbluth S."/>
            <person name="Walsh D.A."/>
            <person name="Denef V.J."/>
            <person name="McMahon K.D."/>
            <person name="Konstantinidis K.T."/>
            <person name="Eloe-Fadrosh E.A."/>
            <person name="Kyrpides N.C."/>
            <person name="Woyke T."/>
        </authorList>
    </citation>
    <scope>NUCLEOTIDE SEQUENCE</scope>
    <source>
        <strain evidence="1">GVMAG-M-3300023174-92</strain>
    </source>
</reference>
<evidence type="ECO:0000313" key="1">
    <source>
        <dbReference type="EMBL" id="QHT21208.1"/>
    </source>
</evidence>
<protein>
    <submittedName>
        <fullName evidence="1">Uncharacterized protein</fullName>
    </submittedName>
</protein>
<dbReference type="AlphaFoldDB" id="A0A6C0DXJ2"/>
<proteinExistence type="predicted"/>
<sequence>MKKDVLTVTGLFIAIVVIALWFSSMDTYVPYSSSIFSKYARYEPFSNSLRYSRIADYSQVDGPVVNHLISPTQDTLQNVNRQQSLDIYSNAPGSITENGWGYYNSMGSLVFDDNMKKMLTTRGMNAAGAPSQVAGSPV</sequence>
<accession>A0A6C0DXJ2</accession>
<name>A0A6C0DXJ2_9ZZZZ</name>
<organism evidence="1">
    <name type="scientific">viral metagenome</name>
    <dbReference type="NCBI Taxonomy" id="1070528"/>
    <lineage>
        <taxon>unclassified sequences</taxon>
        <taxon>metagenomes</taxon>
        <taxon>organismal metagenomes</taxon>
    </lineage>
</organism>
<dbReference type="EMBL" id="MN739688">
    <property type="protein sequence ID" value="QHT21208.1"/>
    <property type="molecule type" value="Genomic_DNA"/>
</dbReference>